<evidence type="ECO:0000256" key="3">
    <source>
        <dbReference type="ARBA" id="ARBA00022603"/>
    </source>
</evidence>
<dbReference type="GO" id="GO:0008168">
    <property type="term" value="F:methyltransferase activity"/>
    <property type="evidence" value="ECO:0007669"/>
    <property type="project" value="UniProtKB-KW"/>
</dbReference>
<dbReference type="Proteomes" id="UP000053586">
    <property type="component" value="Unassembled WGS sequence"/>
</dbReference>
<evidence type="ECO:0000259" key="9">
    <source>
        <dbReference type="Pfam" id="PF18125"/>
    </source>
</evidence>
<dbReference type="Gene3D" id="3.30.2300.20">
    <property type="match status" value="1"/>
</dbReference>
<dbReference type="PIRSF" id="PIRSF028774">
    <property type="entry name" value="UCP028774"/>
    <property type="match status" value="1"/>
</dbReference>
<reference evidence="11 12" key="1">
    <citation type="journal article" date="2012" name="J. Bacteriol.">
        <title>Genome sequence of proteorhodopsin-containing sea ice bacterium Glaciecola punicea ACAM 611T.</title>
        <authorList>
            <person name="Qin Q.-L."/>
            <person name="Xie B.-B."/>
            <person name="Shu Y.-L."/>
            <person name="Rong J.-C."/>
            <person name="Zhao D.-L."/>
            <person name="Zhang X.-Y."/>
            <person name="Chen X.-L."/>
            <person name="Zhou B.-C."/>
            <person name="Zhanga Y.-Z."/>
        </authorList>
    </citation>
    <scope>NUCLEOTIDE SEQUENCE [LARGE SCALE GENOMIC DNA]</scope>
    <source>
        <strain evidence="11 12">ACAM 611</strain>
    </source>
</reference>
<name>H5T982_9ALTE</name>
<dbReference type="Gene3D" id="3.40.50.150">
    <property type="entry name" value="Vaccinia Virus protein VP39"/>
    <property type="match status" value="1"/>
</dbReference>
<feature type="domain" description="Ribosomal RNA large subunit methyltransferase M THUMP-like" evidence="10">
    <location>
        <begin position="90"/>
        <end position="170"/>
    </location>
</feature>
<evidence type="ECO:0000256" key="6">
    <source>
        <dbReference type="PIRSR" id="PIRSR028774-1"/>
    </source>
</evidence>
<keyword evidence="5 7" id="KW-0949">S-adenosyl-L-methionine</keyword>
<dbReference type="AlphaFoldDB" id="H5T982"/>
<keyword evidence="12" id="KW-1185">Reference proteome</keyword>
<evidence type="ECO:0000256" key="5">
    <source>
        <dbReference type="ARBA" id="ARBA00022691"/>
    </source>
</evidence>
<dbReference type="PANTHER" id="PTHR37524">
    <property type="entry name" value="RIBOSOMAL RNA LARGE SUBUNIT METHYLTRANSFERASE M"/>
    <property type="match status" value="1"/>
</dbReference>
<organism evidence="11 12">
    <name type="scientific">Glaciecola punicea ACAM 611</name>
    <dbReference type="NCBI Taxonomy" id="1121923"/>
    <lineage>
        <taxon>Bacteria</taxon>
        <taxon>Pseudomonadati</taxon>
        <taxon>Pseudomonadota</taxon>
        <taxon>Gammaproteobacteria</taxon>
        <taxon>Alteromonadales</taxon>
        <taxon>Alteromonadaceae</taxon>
        <taxon>Glaciecola</taxon>
    </lineage>
</organism>
<reference evidence="11 12" key="2">
    <citation type="journal article" date="2017" name="Antonie Van Leeuwenhoek">
        <title>Rhizobium rhizosphaerae sp. nov., a novel species isolated from rice rhizosphere.</title>
        <authorList>
            <person name="Zhao J.J."/>
            <person name="Zhang J."/>
            <person name="Zhang R.J."/>
            <person name="Zhang C.W."/>
            <person name="Yin H.Q."/>
            <person name="Zhang X.X."/>
        </authorList>
    </citation>
    <scope>NUCLEOTIDE SEQUENCE [LARGE SCALE GENOMIC DNA]</scope>
    <source>
        <strain evidence="11 12">ACAM 611</strain>
    </source>
</reference>
<dbReference type="NCBIfam" id="NF008734">
    <property type="entry name" value="PRK11760.1"/>
    <property type="match status" value="1"/>
</dbReference>
<keyword evidence="2" id="KW-0698">rRNA processing</keyword>
<feature type="domain" description="Ribosomal RNA methyltransferase FtsJ" evidence="8">
    <location>
        <begin position="193"/>
        <end position="287"/>
    </location>
</feature>
<comment type="caution">
    <text evidence="11">The sequence shown here is derived from an EMBL/GenBank/DDBJ whole genome shotgun (WGS) entry which is preliminary data.</text>
</comment>
<dbReference type="OrthoDB" id="154490at2"/>
<evidence type="ECO:0000259" key="10">
    <source>
        <dbReference type="Pfam" id="PF21239"/>
    </source>
</evidence>
<dbReference type="InterPro" id="IPR011224">
    <property type="entry name" value="rRNA_MeTrfase_M"/>
</dbReference>
<dbReference type="Pfam" id="PF18125">
    <property type="entry name" value="RlmM_FDX"/>
    <property type="match status" value="1"/>
</dbReference>
<dbReference type="STRING" id="56804.BAE46_08515"/>
<gene>
    <name evidence="11" type="primary">rlmM</name>
    <name evidence="11" type="ORF">GPUN_0720</name>
</gene>
<dbReference type="InterPro" id="IPR002877">
    <property type="entry name" value="RNA_MeTrfase_FtsJ_dom"/>
</dbReference>
<protein>
    <submittedName>
        <fullName evidence="11">23S rRNA (Cytidine2498-2'-O)-methyltransferase</fullName>
        <ecNumber evidence="11">2.1.1.186</ecNumber>
    </submittedName>
</protein>
<dbReference type="GO" id="GO:0006364">
    <property type="term" value="P:rRNA processing"/>
    <property type="evidence" value="ECO:0007669"/>
    <property type="project" value="UniProtKB-KW"/>
</dbReference>
<keyword evidence="4 11" id="KW-0808">Transferase</keyword>
<evidence type="ECO:0000313" key="11">
    <source>
        <dbReference type="EMBL" id="GAB54859.1"/>
    </source>
</evidence>
<evidence type="ECO:0000256" key="2">
    <source>
        <dbReference type="ARBA" id="ARBA00022552"/>
    </source>
</evidence>
<evidence type="ECO:0000256" key="7">
    <source>
        <dbReference type="PIRSR" id="PIRSR028774-2"/>
    </source>
</evidence>
<dbReference type="InterPro" id="IPR040739">
    <property type="entry name" value="RlmM_FDX"/>
</dbReference>
<dbReference type="EMBL" id="BAET01000007">
    <property type="protein sequence ID" value="GAB54859.1"/>
    <property type="molecule type" value="Genomic_DNA"/>
</dbReference>
<evidence type="ECO:0000256" key="1">
    <source>
        <dbReference type="ARBA" id="ARBA00022490"/>
    </source>
</evidence>
<proteinExistence type="predicted"/>
<feature type="binding site" evidence="7">
    <location>
        <position position="247"/>
    </location>
    <ligand>
        <name>S-adenosyl-L-methionine</name>
        <dbReference type="ChEBI" id="CHEBI:59789"/>
    </ligand>
</feature>
<dbReference type="Pfam" id="PF01728">
    <property type="entry name" value="FtsJ"/>
    <property type="match status" value="1"/>
</dbReference>
<feature type="active site" description="Proton acceptor" evidence="6">
    <location>
        <position position="313"/>
    </location>
</feature>
<feature type="binding site" evidence="7">
    <location>
        <position position="195"/>
    </location>
    <ligand>
        <name>S-adenosyl-L-methionine</name>
        <dbReference type="ChEBI" id="CHEBI:59789"/>
    </ligand>
</feature>
<feature type="binding site" evidence="7">
    <location>
        <position position="284"/>
    </location>
    <ligand>
        <name>S-adenosyl-L-methionine</name>
        <dbReference type="ChEBI" id="CHEBI:59789"/>
    </ligand>
</feature>
<dbReference type="InterPro" id="IPR048646">
    <property type="entry name" value="RlmM_THUMP-like"/>
</dbReference>
<dbReference type="Gene3D" id="3.30.70.2810">
    <property type="match status" value="1"/>
</dbReference>
<evidence type="ECO:0000313" key="12">
    <source>
        <dbReference type="Proteomes" id="UP000053586"/>
    </source>
</evidence>
<dbReference type="RefSeq" id="WP_006003400.1">
    <property type="nucleotide sequence ID" value="NZ_BAET01000007.1"/>
</dbReference>
<dbReference type="PANTHER" id="PTHR37524:SF2">
    <property type="entry name" value="RIBOSOMAL RNA METHYLTRANSFERASE FTSJ DOMAIN-CONTAINING PROTEIN"/>
    <property type="match status" value="1"/>
</dbReference>
<dbReference type="Pfam" id="PF21239">
    <property type="entry name" value="RLMM_N"/>
    <property type="match status" value="1"/>
</dbReference>
<feature type="binding site" evidence="7">
    <location>
        <position position="267"/>
    </location>
    <ligand>
        <name>S-adenosyl-L-methionine</name>
        <dbReference type="ChEBI" id="CHEBI:59789"/>
    </ligand>
</feature>
<dbReference type="eggNOG" id="COG2933">
    <property type="taxonomic scope" value="Bacteria"/>
</dbReference>
<accession>H5T982</accession>
<feature type="domain" description="RlmM ferredoxin-like" evidence="9">
    <location>
        <begin position="3"/>
        <end position="78"/>
    </location>
</feature>
<evidence type="ECO:0000256" key="4">
    <source>
        <dbReference type="ARBA" id="ARBA00022679"/>
    </source>
</evidence>
<dbReference type="GO" id="GO:0032259">
    <property type="term" value="P:methylation"/>
    <property type="evidence" value="ECO:0007669"/>
    <property type="project" value="UniProtKB-KW"/>
</dbReference>
<sequence>MDLLFYCRGGYEADLLAELEQALGQKGLFGYAKMSKNSAFLRYCLPQHNAQPYSLESLKAINEQVPTLEKLVFARQKLHVLADIEFDSEDRISTLLKMFDAHALPMFSDVFVEYPDSEEGKQLAKFCKKFTVPLRNKLRQQGHLHKKPSNNQPFLHLFFQQSGKCIVAISIVNDRSLHHLGIQRLKMPSAAPSRSTLKLEEAIHLFFNERQASALFSQGMRAADLGACPGGWTYQLIQRKIVVEAVDHGEIAENLMATGLVEYYSQDGFLYKPQHSNVDWLVCDMIEQPTRVSELMLQWLETGKANACIFNLKLPMNKRHKVVAPILSRLEKALNDRFSEIVIKAKHLYHNRDEISVLIIVNTQMISSYKENKR</sequence>
<feature type="binding site" evidence="7">
    <location>
        <begin position="228"/>
        <end position="231"/>
    </location>
    <ligand>
        <name>S-adenosyl-L-methionine</name>
        <dbReference type="ChEBI" id="CHEBI:59789"/>
    </ligand>
</feature>
<keyword evidence="1" id="KW-0963">Cytoplasm</keyword>
<keyword evidence="3 11" id="KW-0489">Methyltransferase</keyword>
<dbReference type="InterPro" id="IPR029063">
    <property type="entry name" value="SAM-dependent_MTases_sf"/>
</dbReference>
<evidence type="ECO:0000259" key="8">
    <source>
        <dbReference type="Pfam" id="PF01728"/>
    </source>
</evidence>
<dbReference type="EC" id="2.1.1.186" evidence="11"/>
<dbReference type="SUPFAM" id="SSF53335">
    <property type="entry name" value="S-adenosyl-L-methionine-dependent methyltransferases"/>
    <property type="match status" value="1"/>
</dbReference>